<feature type="domain" description="HTH luxR-type" evidence="3">
    <location>
        <begin position="837"/>
        <end position="899"/>
    </location>
</feature>
<dbReference type="InterPro" id="IPR016032">
    <property type="entry name" value="Sig_transdc_resp-reg_C-effctor"/>
</dbReference>
<dbReference type="PANTHER" id="PTHR16305:SF35">
    <property type="entry name" value="TRANSCRIPTIONAL ACTIVATOR DOMAIN"/>
    <property type="match status" value="1"/>
</dbReference>
<evidence type="ECO:0000256" key="2">
    <source>
        <dbReference type="ARBA" id="ARBA00022840"/>
    </source>
</evidence>
<keyword evidence="2" id="KW-0067">ATP-binding</keyword>
<dbReference type="InterPro" id="IPR011990">
    <property type="entry name" value="TPR-like_helical_dom_sf"/>
</dbReference>
<dbReference type="PRINTS" id="PR00038">
    <property type="entry name" value="HTHLUXR"/>
</dbReference>
<dbReference type="InterPro" id="IPR036388">
    <property type="entry name" value="WH-like_DNA-bd_sf"/>
</dbReference>
<dbReference type="GO" id="GO:0005524">
    <property type="term" value="F:ATP binding"/>
    <property type="evidence" value="ECO:0007669"/>
    <property type="project" value="UniProtKB-KW"/>
</dbReference>
<reference evidence="4" key="1">
    <citation type="submission" date="2021-01" db="EMBL/GenBank/DDBJ databases">
        <title>Whole genome shotgun sequence of Rhizocola hellebori NBRC 109834.</title>
        <authorList>
            <person name="Komaki H."/>
            <person name="Tamura T."/>
        </authorList>
    </citation>
    <scope>NUCLEOTIDE SEQUENCE</scope>
    <source>
        <strain evidence="4">NBRC 109834</strain>
    </source>
</reference>
<dbReference type="SUPFAM" id="SSF48452">
    <property type="entry name" value="TPR-like"/>
    <property type="match status" value="1"/>
</dbReference>
<evidence type="ECO:0000259" key="3">
    <source>
        <dbReference type="PROSITE" id="PS50043"/>
    </source>
</evidence>
<keyword evidence="5" id="KW-1185">Reference proteome</keyword>
<dbReference type="InterPro" id="IPR027417">
    <property type="entry name" value="P-loop_NTPase"/>
</dbReference>
<dbReference type="SUPFAM" id="SSF46894">
    <property type="entry name" value="C-terminal effector domain of the bipartite response regulators"/>
    <property type="match status" value="1"/>
</dbReference>
<dbReference type="SUPFAM" id="SSF52540">
    <property type="entry name" value="P-loop containing nucleoside triphosphate hydrolases"/>
    <property type="match status" value="1"/>
</dbReference>
<evidence type="ECO:0000313" key="4">
    <source>
        <dbReference type="EMBL" id="GIH06505.1"/>
    </source>
</evidence>
<dbReference type="CDD" id="cd06170">
    <property type="entry name" value="LuxR_C_like"/>
    <property type="match status" value="1"/>
</dbReference>
<dbReference type="Gene3D" id="1.10.10.10">
    <property type="entry name" value="Winged helix-like DNA-binding domain superfamily/Winged helix DNA-binding domain"/>
    <property type="match status" value="1"/>
</dbReference>
<dbReference type="GO" id="GO:0005737">
    <property type="term" value="C:cytoplasm"/>
    <property type="evidence" value="ECO:0007669"/>
    <property type="project" value="TreeGrafter"/>
</dbReference>
<protein>
    <submittedName>
        <fullName evidence="4">Transcriptional regulator</fullName>
    </submittedName>
</protein>
<dbReference type="Pfam" id="PF13191">
    <property type="entry name" value="AAA_16"/>
    <property type="match status" value="1"/>
</dbReference>
<name>A0A8J3VHH3_9ACTN</name>
<proteinExistence type="predicted"/>
<dbReference type="Gene3D" id="3.40.50.300">
    <property type="entry name" value="P-loop containing nucleotide triphosphate hydrolases"/>
    <property type="match status" value="1"/>
</dbReference>
<gene>
    <name evidence="4" type="ORF">Rhe02_45720</name>
</gene>
<dbReference type="GO" id="GO:0006355">
    <property type="term" value="P:regulation of DNA-templated transcription"/>
    <property type="evidence" value="ECO:0007669"/>
    <property type="project" value="InterPro"/>
</dbReference>
<dbReference type="GO" id="GO:0004016">
    <property type="term" value="F:adenylate cyclase activity"/>
    <property type="evidence" value="ECO:0007669"/>
    <property type="project" value="TreeGrafter"/>
</dbReference>
<evidence type="ECO:0000313" key="5">
    <source>
        <dbReference type="Proteomes" id="UP000612899"/>
    </source>
</evidence>
<organism evidence="4 5">
    <name type="scientific">Rhizocola hellebori</name>
    <dbReference type="NCBI Taxonomy" id="1392758"/>
    <lineage>
        <taxon>Bacteria</taxon>
        <taxon>Bacillati</taxon>
        <taxon>Actinomycetota</taxon>
        <taxon>Actinomycetes</taxon>
        <taxon>Micromonosporales</taxon>
        <taxon>Micromonosporaceae</taxon>
        <taxon>Rhizocola</taxon>
    </lineage>
</organism>
<accession>A0A8J3VHH3</accession>
<comment type="caution">
    <text evidence="4">The sequence shown here is derived from an EMBL/GenBank/DDBJ whole genome shotgun (WGS) entry which is preliminary data.</text>
</comment>
<dbReference type="PROSITE" id="PS50043">
    <property type="entry name" value="HTH_LUXR_2"/>
    <property type="match status" value="1"/>
</dbReference>
<dbReference type="Proteomes" id="UP000612899">
    <property type="component" value="Unassembled WGS sequence"/>
</dbReference>
<dbReference type="AlphaFoldDB" id="A0A8J3VHH3"/>
<dbReference type="Pfam" id="PF00196">
    <property type="entry name" value="GerE"/>
    <property type="match status" value="1"/>
</dbReference>
<dbReference type="SMART" id="SM00421">
    <property type="entry name" value="HTH_LUXR"/>
    <property type="match status" value="1"/>
</dbReference>
<dbReference type="GO" id="GO:0003677">
    <property type="term" value="F:DNA binding"/>
    <property type="evidence" value="ECO:0007669"/>
    <property type="project" value="InterPro"/>
</dbReference>
<keyword evidence="1" id="KW-0547">Nucleotide-binding</keyword>
<dbReference type="EMBL" id="BONY01000027">
    <property type="protein sequence ID" value="GIH06505.1"/>
    <property type="molecule type" value="Genomic_DNA"/>
</dbReference>
<dbReference type="InterPro" id="IPR000792">
    <property type="entry name" value="Tscrpt_reg_LuxR_C"/>
</dbReference>
<evidence type="ECO:0000256" key="1">
    <source>
        <dbReference type="ARBA" id="ARBA00022741"/>
    </source>
</evidence>
<dbReference type="PANTHER" id="PTHR16305">
    <property type="entry name" value="TESTICULAR SOLUBLE ADENYLYL CYCLASE"/>
    <property type="match status" value="1"/>
</dbReference>
<dbReference type="InterPro" id="IPR041664">
    <property type="entry name" value="AAA_16"/>
</dbReference>
<dbReference type="PROSITE" id="PS00622">
    <property type="entry name" value="HTH_LUXR_1"/>
    <property type="match status" value="1"/>
</dbReference>
<sequence>MHIHELRGRSTQTLRGRSWEREAISGLVALAAQGAGSALVLHGELGTGKSALLEHAAAEAGGHTILRCRGYAEESELPLAAIYDLIKPLRADAAILDTPDRLALSRALLDLLTAAGAQRPVLCLIDDAHLIEPSTLDILLFAARRLSGTPIAAVIATGTDLPLTGIPRLRLGPLDAQACLLLAEDLGLTEPARTRVVEAGEGNPQAIIDLAGGAMRSATALATPEDLTRPLRLPATSVLRRAYQAQLDRLPADTRWLLLLAAADDEIGQAGLLKAAKLSAIEIGALAPAERSGLIRLSDDRVDFALALLRPLIYESATLAQRQAAHGLLARACDPHRQRLQRAVHLAAAASGPDPGLADELENAATHGGYSRASAALERAAQLTSEPADAANRLVSAARYAWMSGSADRARSLLTSAAPVADPDAGNRSELLAGEIQLRSGAAASTLDAMLTAYDRLISADRRLAVNALMRASEAVCFSGDTARFTDITRRAKVLRRADDSPRVELALDYLAGVAATFQGHHAGAGKALRRVNDLANQIDDAAAHTSASAASLLLADDHSAHRHASRAVEVARAAGEIAAIPIALEMLACAEYWLGRYDAAATTSWDGLASARASGQDNYASDHLAMLAVLAAIRGDREDCLNRTYQVAVAPGAGQINRPKALCRWALAVLDVIAGRPTDAVTRLASIADMTTGNGQVVIQVMATPWLAEAAAKSGEHTAAKAALYGFDLWASTTGDPVRRALSARCHALLAPRGSERAEEHFREALRLHLQGESDFERARTELLFGQELRRSRRARDAREHLHRALEAFCQMALPAWVDRCRAELRAAGESVDTKPACPSENLTPQQLQIARLVAEGATNREVAASLFLSPRTVDHHMRNIFTKLGIRSRIELTKVLL</sequence>
<dbReference type="RefSeq" id="WP_203910314.1">
    <property type="nucleotide sequence ID" value="NZ_BONY01000027.1"/>
</dbReference>